<reference evidence="3" key="1">
    <citation type="submission" date="2016-10" db="EMBL/GenBank/DDBJ databases">
        <authorList>
            <person name="Varghese N."/>
            <person name="Submissions S."/>
        </authorList>
    </citation>
    <scope>NUCLEOTIDE SEQUENCE [LARGE SCALE GENOMIC DNA]</scope>
    <source>
        <strain evidence="3">DSM 4002</strain>
    </source>
</reference>
<dbReference type="RefSeq" id="WP_074917610.1">
    <property type="nucleotide sequence ID" value="NZ_CBCRUM010000002.1"/>
</dbReference>
<dbReference type="Gene3D" id="1.25.40.10">
    <property type="entry name" value="Tetratricopeptide repeat domain"/>
    <property type="match status" value="1"/>
</dbReference>
<evidence type="ECO:0000259" key="1">
    <source>
        <dbReference type="Pfam" id="PF19413"/>
    </source>
</evidence>
<gene>
    <name evidence="2" type="ORF">SAMN05444143_103111</name>
</gene>
<protein>
    <submittedName>
        <fullName evidence="2">Outer membrane protein, YaiO family</fullName>
    </submittedName>
</protein>
<proteinExistence type="predicted"/>
<evidence type="ECO:0000313" key="2">
    <source>
        <dbReference type="EMBL" id="SFM86829.1"/>
    </source>
</evidence>
<dbReference type="SUPFAM" id="SSF48452">
    <property type="entry name" value="TPR-like"/>
    <property type="match status" value="1"/>
</dbReference>
<name>A0A1I4UCX8_9FLAO</name>
<dbReference type="Pfam" id="PF19413">
    <property type="entry name" value="YaiO"/>
    <property type="match status" value="1"/>
</dbReference>
<accession>A0A1I4UCX8</accession>
<feature type="domain" description="YaiO beta-barrel" evidence="1">
    <location>
        <begin position="182"/>
        <end position="359"/>
    </location>
</feature>
<dbReference type="InterPro" id="IPR030887">
    <property type="entry name" value="Beta-barrel_YaiO"/>
</dbReference>
<dbReference type="InterPro" id="IPR011990">
    <property type="entry name" value="TPR-like_helical_dom_sf"/>
</dbReference>
<organism evidence="2 3">
    <name type="scientific">Flavobacterium succinicans</name>
    <dbReference type="NCBI Taxonomy" id="29536"/>
    <lineage>
        <taxon>Bacteria</taxon>
        <taxon>Pseudomonadati</taxon>
        <taxon>Bacteroidota</taxon>
        <taxon>Flavobacteriia</taxon>
        <taxon>Flavobacteriales</taxon>
        <taxon>Flavobacteriaceae</taxon>
        <taxon>Flavobacterium</taxon>
    </lineage>
</organism>
<dbReference type="Proteomes" id="UP000182961">
    <property type="component" value="Unassembled WGS sequence"/>
</dbReference>
<dbReference type="EMBL" id="FOUT01000003">
    <property type="protein sequence ID" value="SFM86829.1"/>
    <property type="molecule type" value="Genomic_DNA"/>
</dbReference>
<dbReference type="NCBIfam" id="TIGR04390">
    <property type="entry name" value="OMP_YaiO_dom"/>
    <property type="match status" value="1"/>
</dbReference>
<evidence type="ECO:0000313" key="3">
    <source>
        <dbReference type="Proteomes" id="UP000182961"/>
    </source>
</evidence>
<sequence length="421" mass="50397">MRYYYCYFRFIYTMILFLGTMSVCAQKLNTDSLLVVIISDMKTSNNYQKNIEKCLLGKKIAPDYLDYQLLLGRNYEFTKQTDSARYYYQKVMDKNPKYEDAFLYSINLDIQEKKYNQALETTEKTIILHSKSILFYQKKSEIYGLLQDREQQIKSLKETLEIFPYDPQTRSALEQLHQENKNNRMGINYNYTTISRQEIGPWHLLNLEYVNDQKWGSIIGRISYAERHAINNFVIKGMQYELESYYKTSKRSYTYWDATYSNDLVFPKYKLGGSFYLNFKKGWETDLGLRFIKTQNLDVLTMVTGVTKTIGPYWLSFKAYLNNNKKRYNPVFSLNNRYYFDSKYDYATLNLGFGTSPDERTTIAQLQNRLNLNSYRMGIGYYRLLFEKFITGIQFNYNYQEYIPNEYQNEYELSLLLHYKL</sequence>
<dbReference type="eggNOG" id="COG0457">
    <property type="taxonomic scope" value="Bacteria"/>
</dbReference>
<keyword evidence="3" id="KW-1185">Reference proteome</keyword>
<dbReference type="AlphaFoldDB" id="A0A1I4UCX8"/>